<feature type="region of interest" description="Disordered" evidence="1">
    <location>
        <begin position="23"/>
        <end position="42"/>
    </location>
</feature>
<protein>
    <submittedName>
        <fullName evidence="3">Lactate utilization protein C</fullName>
    </submittedName>
</protein>
<keyword evidence="5" id="KW-1185">Reference proteome</keyword>
<name>A0A099D4W1_9ACTN</name>
<dbReference type="KEGG" id="aey:CDG81_11960"/>
<dbReference type="EMBL" id="JPMV01000020">
    <property type="protein sequence ID" value="KGI81228.1"/>
    <property type="molecule type" value="Genomic_DNA"/>
</dbReference>
<feature type="compositionally biased region" description="Basic and acidic residues" evidence="1">
    <location>
        <begin position="31"/>
        <end position="40"/>
    </location>
</feature>
<reference evidence="3 6" key="2">
    <citation type="submission" date="2017-08" db="EMBL/GenBank/DDBJ databases">
        <title>The complete genome sequence of moderately halophilic actinomycete Actinopolyspora erythraea YIM 90600, the producer of novel erythromycin, novel actinopolysporins A-C and tubercidin.</title>
        <authorList>
            <person name="Yin M."/>
            <person name="Tang S."/>
        </authorList>
    </citation>
    <scope>NUCLEOTIDE SEQUENCE [LARGE SCALE GENOMIC DNA]</scope>
    <source>
        <strain evidence="3 6">YIM 90600</strain>
    </source>
</reference>
<dbReference type="AlphaFoldDB" id="A0A099D4W1"/>
<feature type="domain" description="LUD" evidence="2">
    <location>
        <begin position="116"/>
        <end position="212"/>
    </location>
</feature>
<dbReference type="PANTHER" id="PTHR43682:SF1">
    <property type="entry name" value="LACTATE UTILIZATION PROTEIN C"/>
    <property type="match status" value="1"/>
</dbReference>
<accession>A0A099D4W1</accession>
<gene>
    <name evidence="3" type="ORF">CDG81_11960</name>
    <name evidence="4" type="ORF">IL38_12040</name>
</gene>
<dbReference type="RefSeq" id="WP_043573407.1">
    <property type="nucleotide sequence ID" value="NZ_CP022752.1"/>
</dbReference>
<dbReference type="Proteomes" id="UP000029737">
    <property type="component" value="Unassembled WGS sequence"/>
</dbReference>
<dbReference type="SUPFAM" id="SSF100950">
    <property type="entry name" value="NagB/RpiA/CoA transferase-like"/>
    <property type="match status" value="1"/>
</dbReference>
<dbReference type="PANTHER" id="PTHR43682">
    <property type="entry name" value="LACTATE UTILIZATION PROTEIN C"/>
    <property type="match status" value="1"/>
</dbReference>
<dbReference type="Proteomes" id="UP000215043">
    <property type="component" value="Chromosome"/>
</dbReference>
<evidence type="ECO:0000259" key="2">
    <source>
        <dbReference type="Pfam" id="PF02589"/>
    </source>
</evidence>
<dbReference type="Pfam" id="PF02589">
    <property type="entry name" value="LUD_dom"/>
    <property type="match status" value="1"/>
</dbReference>
<dbReference type="eggNOG" id="COG1556">
    <property type="taxonomic scope" value="Bacteria"/>
</dbReference>
<reference evidence="4 5" key="1">
    <citation type="journal article" date="2014" name="PLoS ONE">
        <title>Identification and Characterization of a New Erythromycin Biosynthetic Gene Cluster in Actinopolyspora erythraea YIM90600, a Novel Erythronolide-Producing Halophilic Actinomycete Isolated from Salt Field.</title>
        <authorList>
            <person name="Chen D."/>
            <person name="Feng J."/>
            <person name="Huang L."/>
            <person name="Zhang Q."/>
            <person name="Wu J."/>
            <person name="Zhu X."/>
            <person name="Duan Y."/>
            <person name="Xu Z."/>
        </authorList>
    </citation>
    <scope>NUCLEOTIDE SEQUENCE [LARGE SCALE GENOMIC DNA]</scope>
    <source>
        <strain evidence="4 5">YIM90600</strain>
    </source>
</reference>
<dbReference type="InterPro" id="IPR037171">
    <property type="entry name" value="NagB/RpiA_transferase-like"/>
</dbReference>
<sequence>MNRASRDGRRAVLDSVRAALAGGERTSAESIPREYRRQRPVESPAELFRERVADYRAEVRAADSAGAPEAVLRALEHAAAGRVVLPEGLPATWAEPLAERYETFDDRPPLPTATLEGVDAVVTTCTVAIASTGTIVLDHGPGQGRRALTLLPDTHVCLVPASRIVDDVPAALAALDPGRPMTFVSGPSATSDIELERVEGVHGPRDLHVVVVDDA</sequence>
<dbReference type="Gene3D" id="3.40.50.10420">
    <property type="entry name" value="NagB/RpiA/CoA transferase-like"/>
    <property type="match status" value="1"/>
</dbReference>
<proteinExistence type="predicted"/>
<dbReference type="HOGENOM" id="CLU_090664_0_0_11"/>
<dbReference type="EMBL" id="CP022752">
    <property type="protein sequence ID" value="ASU78876.1"/>
    <property type="molecule type" value="Genomic_DNA"/>
</dbReference>
<evidence type="ECO:0000313" key="4">
    <source>
        <dbReference type="EMBL" id="KGI81228.1"/>
    </source>
</evidence>
<organism evidence="3 6">
    <name type="scientific">Actinopolyspora erythraea</name>
    <dbReference type="NCBI Taxonomy" id="414996"/>
    <lineage>
        <taxon>Bacteria</taxon>
        <taxon>Bacillati</taxon>
        <taxon>Actinomycetota</taxon>
        <taxon>Actinomycetes</taxon>
        <taxon>Actinopolysporales</taxon>
        <taxon>Actinopolysporaceae</taxon>
        <taxon>Actinopolyspora</taxon>
    </lineage>
</organism>
<dbReference type="InterPro" id="IPR024185">
    <property type="entry name" value="FTHF_cligase-like_sf"/>
</dbReference>
<evidence type="ECO:0000313" key="6">
    <source>
        <dbReference type="Proteomes" id="UP000215043"/>
    </source>
</evidence>
<evidence type="ECO:0000256" key="1">
    <source>
        <dbReference type="SAM" id="MobiDB-lite"/>
    </source>
</evidence>
<dbReference type="OrthoDB" id="9794187at2"/>
<evidence type="ECO:0000313" key="5">
    <source>
        <dbReference type="Proteomes" id="UP000029737"/>
    </source>
</evidence>
<evidence type="ECO:0000313" key="3">
    <source>
        <dbReference type="EMBL" id="ASU78876.1"/>
    </source>
</evidence>
<dbReference type="InterPro" id="IPR003741">
    <property type="entry name" value="LUD_dom"/>
</dbReference>